<dbReference type="GO" id="GO:0006260">
    <property type="term" value="P:DNA replication"/>
    <property type="evidence" value="ECO:0007669"/>
    <property type="project" value="TreeGrafter"/>
</dbReference>
<dbReference type="GO" id="GO:0035861">
    <property type="term" value="C:site of double-strand break"/>
    <property type="evidence" value="ECO:0007669"/>
    <property type="project" value="TreeGrafter"/>
</dbReference>
<dbReference type="InterPro" id="IPR014892">
    <property type="entry name" value="RPA_C"/>
</dbReference>
<dbReference type="Pfam" id="PF08784">
    <property type="entry name" value="RPA_C"/>
    <property type="match status" value="1"/>
</dbReference>
<evidence type="ECO:0008006" key="12">
    <source>
        <dbReference type="Google" id="ProtNLM"/>
    </source>
</evidence>
<evidence type="ECO:0000313" key="10">
    <source>
        <dbReference type="EMBL" id="KAK9068601.1"/>
    </source>
</evidence>
<dbReference type="PANTHER" id="PTHR13989:SF34">
    <property type="entry name" value="REPLICATION PROTEIN A 32 KDA SUBUNIT A"/>
    <property type="match status" value="1"/>
</dbReference>
<dbReference type="InterPro" id="IPR012340">
    <property type="entry name" value="NA-bd_OB-fold"/>
</dbReference>
<evidence type="ECO:0000256" key="2">
    <source>
        <dbReference type="ARBA" id="ARBA00007815"/>
    </source>
</evidence>
<dbReference type="InterPro" id="IPR040260">
    <property type="entry name" value="RFA2-like"/>
</dbReference>
<dbReference type="EMBL" id="JBCNJP010000014">
    <property type="protein sequence ID" value="KAK9068601.1"/>
    <property type="molecule type" value="Genomic_DNA"/>
</dbReference>
<name>A0AAP0D6D8_9ASTR</name>
<dbReference type="InterPro" id="IPR036388">
    <property type="entry name" value="WH-like_DNA-bd_sf"/>
</dbReference>
<dbReference type="SUPFAM" id="SSF50249">
    <property type="entry name" value="Nucleic acid-binding proteins"/>
    <property type="match status" value="1"/>
</dbReference>
<feature type="domain" description="OB" evidence="8">
    <location>
        <begin position="125"/>
        <end position="197"/>
    </location>
</feature>
<dbReference type="InterPro" id="IPR004365">
    <property type="entry name" value="NA-bd_OB_tRNA"/>
</dbReference>
<keyword evidence="3" id="KW-0227">DNA damage</keyword>
<dbReference type="GO" id="GO:0000781">
    <property type="term" value="C:chromosome, telomeric region"/>
    <property type="evidence" value="ECO:0007669"/>
    <property type="project" value="TreeGrafter"/>
</dbReference>
<sequence length="305" mass="34349">MNFSESQFDGESSSPAATIYEPLSFNWLKSCDQMVLAYLRANFGIEKGIHIDELSRKLNLSIEDIVESITPLDDQGAIYSTFDDFHYKAVDENTIYSPQKIKTMNFSESQFDGGSQTADFPAPTVAVIGMVSRIVKRDLDVTTFTLYDGTGELNCKGWLSELYDRLQMEEIIREGFYVHVDGYLKSFKGEKYVAVFSVRRVTNSDESILPFIASVLTYEHQNKIQGDGENMNYTPKTPIQNNGTKNVFMSTQSNENIVKGKEGRHGDEADYAKAITGQVFNSSDFRDGASLVERNDGNSLWGRRE</sequence>
<comment type="caution">
    <text evidence="10">The sequence shown here is derived from an EMBL/GenBank/DDBJ whole genome shotgun (WGS) entry which is preliminary data.</text>
</comment>
<dbReference type="GO" id="GO:0006289">
    <property type="term" value="P:nucleotide-excision repair"/>
    <property type="evidence" value="ECO:0007669"/>
    <property type="project" value="TreeGrafter"/>
</dbReference>
<proteinExistence type="inferred from homology"/>
<evidence type="ECO:0000256" key="1">
    <source>
        <dbReference type="ARBA" id="ARBA00004123"/>
    </source>
</evidence>
<dbReference type="GO" id="GO:0003697">
    <property type="term" value="F:single-stranded DNA binding"/>
    <property type="evidence" value="ECO:0007669"/>
    <property type="project" value="TreeGrafter"/>
</dbReference>
<evidence type="ECO:0000256" key="4">
    <source>
        <dbReference type="ARBA" id="ARBA00023125"/>
    </source>
</evidence>
<comment type="similarity">
    <text evidence="2">Belongs to the replication factor A protein 2 family.</text>
</comment>
<dbReference type="Pfam" id="PF01336">
    <property type="entry name" value="tRNA_anti-codon"/>
    <property type="match status" value="1"/>
</dbReference>
<accession>A0AAP0D6D8</accession>
<keyword evidence="6" id="KW-0234">DNA repair</keyword>
<dbReference type="PANTHER" id="PTHR13989">
    <property type="entry name" value="REPLICATION PROTEIN A-RELATED"/>
    <property type="match status" value="1"/>
</dbReference>
<dbReference type="GO" id="GO:0000724">
    <property type="term" value="P:double-strand break repair via homologous recombination"/>
    <property type="evidence" value="ECO:0007669"/>
    <property type="project" value="TreeGrafter"/>
</dbReference>
<dbReference type="AlphaFoldDB" id="A0AAP0D6D8"/>
<dbReference type="GO" id="GO:0005662">
    <property type="term" value="C:DNA replication factor A complex"/>
    <property type="evidence" value="ECO:0007669"/>
    <property type="project" value="TreeGrafter"/>
</dbReference>
<evidence type="ECO:0000256" key="5">
    <source>
        <dbReference type="ARBA" id="ARBA00023172"/>
    </source>
</evidence>
<evidence type="ECO:0000259" key="9">
    <source>
        <dbReference type="Pfam" id="PF08784"/>
    </source>
</evidence>
<evidence type="ECO:0000313" key="11">
    <source>
        <dbReference type="Proteomes" id="UP001408789"/>
    </source>
</evidence>
<comment type="subcellular location">
    <subcellularLocation>
        <location evidence="1">Nucleus</location>
    </subcellularLocation>
</comment>
<evidence type="ECO:0000256" key="6">
    <source>
        <dbReference type="ARBA" id="ARBA00023204"/>
    </source>
</evidence>
<keyword evidence="7" id="KW-0539">Nucleus</keyword>
<evidence type="ECO:0000259" key="8">
    <source>
        <dbReference type="Pfam" id="PF01336"/>
    </source>
</evidence>
<dbReference type="InterPro" id="IPR036390">
    <property type="entry name" value="WH_DNA-bd_sf"/>
</dbReference>
<feature type="domain" description="Replication protein A C-terminal" evidence="9">
    <location>
        <begin position="25"/>
        <end position="84"/>
    </location>
</feature>
<reference evidence="10 11" key="1">
    <citation type="submission" date="2024-04" db="EMBL/GenBank/DDBJ databases">
        <title>The reference genome of an endangered Asteraceae, Deinandra increscens subsp. villosa, native to the Central Coast of California.</title>
        <authorList>
            <person name="Guilliams M."/>
            <person name="Hasenstab-Lehman K."/>
            <person name="Meyer R."/>
            <person name="Mcevoy S."/>
        </authorList>
    </citation>
    <scope>NUCLEOTIDE SEQUENCE [LARGE SCALE GENOMIC DNA]</scope>
    <source>
        <tissue evidence="10">Leaf</tissue>
    </source>
</reference>
<dbReference type="SUPFAM" id="SSF46785">
    <property type="entry name" value="Winged helix' DNA-binding domain"/>
    <property type="match status" value="1"/>
</dbReference>
<keyword evidence="11" id="KW-1185">Reference proteome</keyword>
<dbReference type="Proteomes" id="UP001408789">
    <property type="component" value="Unassembled WGS sequence"/>
</dbReference>
<evidence type="ECO:0000256" key="7">
    <source>
        <dbReference type="ARBA" id="ARBA00023242"/>
    </source>
</evidence>
<dbReference type="Gene3D" id="1.10.10.10">
    <property type="entry name" value="Winged helix-like DNA-binding domain superfamily/Winged helix DNA-binding domain"/>
    <property type="match status" value="1"/>
</dbReference>
<dbReference type="Gene3D" id="2.40.50.140">
    <property type="entry name" value="Nucleic acid-binding proteins"/>
    <property type="match status" value="1"/>
</dbReference>
<gene>
    <name evidence="10" type="ORF">SSX86_012716</name>
</gene>
<keyword evidence="5" id="KW-0233">DNA recombination</keyword>
<keyword evidence="4" id="KW-0238">DNA-binding</keyword>
<organism evidence="10 11">
    <name type="scientific">Deinandra increscens subsp. villosa</name>
    <dbReference type="NCBI Taxonomy" id="3103831"/>
    <lineage>
        <taxon>Eukaryota</taxon>
        <taxon>Viridiplantae</taxon>
        <taxon>Streptophyta</taxon>
        <taxon>Embryophyta</taxon>
        <taxon>Tracheophyta</taxon>
        <taxon>Spermatophyta</taxon>
        <taxon>Magnoliopsida</taxon>
        <taxon>eudicotyledons</taxon>
        <taxon>Gunneridae</taxon>
        <taxon>Pentapetalae</taxon>
        <taxon>asterids</taxon>
        <taxon>campanulids</taxon>
        <taxon>Asterales</taxon>
        <taxon>Asteraceae</taxon>
        <taxon>Asteroideae</taxon>
        <taxon>Heliantheae alliance</taxon>
        <taxon>Madieae</taxon>
        <taxon>Madiinae</taxon>
        <taxon>Deinandra</taxon>
    </lineage>
</organism>
<protein>
    <recommendedName>
        <fullName evidence="12">Replication protein A C-terminal domain-containing protein</fullName>
    </recommendedName>
</protein>
<evidence type="ECO:0000256" key="3">
    <source>
        <dbReference type="ARBA" id="ARBA00022763"/>
    </source>
</evidence>